<dbReference type="SUPFAM" id="SSF50715">
    <property type="entry name" value="Ribosomal protein L25-like"/>
    <property type="match status" value="1"/>
</dbReference>
<evidence type="ECO:0000256" key="3">
    <source>
        <dbReference type="ARBA" id="ARBA00022980"/>
    </source>
</evidence>
<dbReference type="Gene3D" id="2.40.240.10">
    <property type="entry name" value="Ribosomal Protein L25, Chain P"/>
    <property type="match status" value="1"/>
</dbReference>
<accession>A0A9D2N5E1</accession>
<proteinExistence type="inferred from homology"/>
<dbReference type="GO" id="GO:0006412">
    <property type="term" value="P:translation"/>
    <property type="evidence" value="ECO:0007669"/>
    <property type="project" value="UniProtKB-UniRule"/>
</dbReference>
<evidence type="ECO:0000256" key="5">
    <source>
        <dbReference type="HAMAP-Rule" id="MF_01334"/>
    </source>
</evidence>
<comment type="caution">
    <text evidence="8">The sequence shown here is derived from an EMBL/GenBank/DDBJ whole genome shotgun (WGS) entry which is preliminary data.</text>
</comment>
<dbReference type="InterPro" id="IPR011035">
    <property type="entry name" value="Ribosomal_bL25/Gln-tRNA_synth"/>
</dbReference>
<dbReference type="InterPro" id="IPR020056">
    <property type="entry name" value="Rbsml_bL25/Gln-tRNA_synth_N"/>
</dbReference>
<dbReference type="CDD" id="cd00495">
    <property type="entry name" value="Ribosomal_L25_TL5_CTC"/>
    <property type="match status" value="1"/>
</dbReference>
<dbReference type="Gene3D" id="2.170.120.20">
    <property type="entry name" value="Ribosomal protein L25, beta domain"/>
    <property type="match status" value="1"/>
</dbReference>
<feature type="domain" description="Large ribosomal subunit protein bL25 beta" evidence="7">
    <location>
        <begin position="99"/>
        <end position="179"/>
    </location>
</feature>
<reference evidence="8" key="1">
    <citation type="journal article" date="2021" name="PeerJ">
        <title>Extensive microbial diversity within the chicken gut microbiome revealed by metagenomics and culture.</title>
        <authorList>
            <person name="Gilroy R."/>
            <person name="Ravi A."/>
            <person name="Getino M."/>
            <person name="Pursley I."/>
            <person name="Horton D.L."/>
            <person name="Alikhan N.F."/>
            <person name="Baker D."/>
            <person name="Gharbi K."/>
            <person name="Hall N."/>
            <person name="Watson M."/>
            <person name="Adriaenssens E.M."/>
            <person name="Foster-Nyarko E."/>
            <person name="Jarju S."/>
            <person name="Secka A."/>
            <person name="Antonio M."/>
            <person name="Oren A."/>
            <person name="Chaudhuri R.R."/>
            <person name="La Ragione R."/>
            <person name="Hildebrand F."/>
            <person name="Pallen M.J."/>
        </authorList>
    </citation>
    <scope>NUCLEOTIDE SEQUENCE</scope>
    <source>
        <strain evidence="8">ChiSxjej6B18-287</strain>
    </source>
</reference>
<dbReference type="HAMAP" id="MF_01334">
    <property type="entry name" value="Ribosomal_bL25_CTC"/>
    <property type="match status" value="1"/>
</dbReference>
<dbReference type="InterPro" id="IPR020057">
    <property type="entry name" value="Ribosomal_bL25_b-dom"/>
</dbReference>
<dbReference type="GO" id="GO:0022625">
    <property type="term" value="C:cytosolic large ribosomal subunit"/>
    <property type="evidence" value="ECO:0007669"/>
    <property type="project" value="TreeGrafter"/>
</dbReference>
<dbReference type="Proteomes" id="UP000823893">
    <property type="component" value="Unassembled WGS sequence"/>
</dbReference>
<dbReference type="NCBIfam" id="TIGR00731">
    <property type="entry name" value="bL25_bact_ctc"/>
    <property type="match status" value="1"/>
</dbReference>
<name>A0A9D2N5E1_9FIRM</name>
<comment type="function">
    <text evidence="5">This is one of the proteins that binds to the 5S RNA in the ribosome where it forms part of the central protuberance.</text>
</comment>
<gene>
    <name evidence="5" type="primary">rplY</name>
    <name evidence="5" type="synonym">ctc</name>
    <name evidence="8" type="ORF">H9935_07845</name>
</gene>
<keyword evidence="3 5" id="KW-0689">Ribosomal protein</keyword>
<dbReference type="AlphaFoldDB" id="A0A9D2N5E1"/>
<evidence type="ECO:0000313" key="9">
    <source>
        <dbReference type="Proteomes" id="UP000823893"/>
    </source>
</evidence>
<dbReference type="InterPro" id="IPR037121">
    <property type="entry name" value="Ribosomal_bL25_C"/>
</dbReference>
<dbReference type="EMBL" id="DWWV01000100">
    <property type="protein sequence ID" value="HJC10717.1"/>
    <property type="molecule type" value="Genomic_DNA"/>
</dbReference>
<dbReference type="Pfam" id="PF14693">
    <property type="entry name" value="Ribosomal_TL5_C"/>
    <property type="match status" value="1"/>
</dbReference>
<evidence type="ECO:0000313" key="8">
    <source>
        <dbReference type="EMBL" id="HJC10717.1"/>
    </source>
</evidence>
<feature type="domain" description="Large ribosomal subunit protein bL25 L25" evidence="6">
    <location>
        <begin position="4"/>
        <end position="89"/>
    </location>
</feature>
<evidence type="ECO:0000256" key="4">
    <source>
        <dbReference type="ARBA" id="ARBA00023274"/>
    </source>
</evidence>
<comment type="similarity">
    <text evidence="5">Belongs to the bacterial ribosomal protein bL25 family. CTC subfamily.</text>
</comment>
<reference evidence="8" key="2">
    <citation type="submission" date="2021-04" db="EMBL/GenBank/DDBJ databases">
        <authorList>
            <person name="Gilroy R."/>
        </authorList>
    </citation>
    <scope>NUCLEOTIDE SEQUENCE</scope>
    <source>
        <strain evidence="8">ChiSxjej6B18-287</strain>
    </source>
</reference>
<dbReference type="GO" id="GO:0008097">
    <property type="term" value="F:5S rRNA binding"/>
    <property type="evidence" value="ECO:0007669"/>
    <property type="project" value="InterPro"/>
</dbReference>
<dbReference type="Pfam" id="PF01386">
    <property type="entry name" value="Ribosomal_L25p"/>
    <property type="match status" value="1"/>
</dbReference>
<evidence type="ECO:0000256" key="1">
    <source>
        <dbReference type="ARBA" id="ARBA00022730"/>
    </source>
</evidence>
<protein>
    <recommendedName>
        <fullName evidence="5">Large ribosomal subunit protein bL25</fullName>
    </recommendedName>
    <alternativeName>
        <fullName evidence="5">General stress protein CTC</fullName>
    </alternativeName>
</protein>
<dbReference type="GO" id="GO:0003735">
    <property type="term" value="F:structural constituent of ribosome"/>
    <property type="evidence" value="ECO:0007669"/>
    <property type="project" value="InterPro"/>
</dbReference>
<sequence>MNTLKAEKRDMSIKAKRLRREGYVTGNVFGKEIKGSIPIKLEKSAVDRLLKTHRRGSQVMLDIDGESMDVLLKEINFNPLKGQVDEIDFQALVKGEKVQSVAEVVLENHDKVASGVLQLLLEEVPYRALPGDLVEKVIIDVGNLKTGDSIKVGDLDMAKNEKVDLLIDPETIIVTVSESRNVVEEDTAEGAEGGES</sequence>
<keyword evidence="2 5" id="KW-0694">RNA-binding</keyword>
<dbReference type="InterPro" id="IPR001021">
    <property type="entry name" value="Ribosomal_bL25_long"/>
</dbReference>
<dbReference type="InterPro" id="IPR029751">
    <property type="entry name" value="Ribosomal_L25_dom"/>
</dbReference>
<keyword evidence="4 5" id="KW-0687">Ribonucleoprotein</keyword>
<organism evidence="8 9">
    <name type="scientific">Candidatus Blautia merdigallinarum</name>
    <dbReference type="NCBI Taxonomy" id="2838495"/>
    <lineage>
        <taxon>Bacteria</taxon>
        <taxon>Bacillati</taxon>
        <taxon>Bacillota</taxon>
        <taxon>Clostridia</taxon>
        <taxon>Lachnospirales</taxon>
        <taxon>Lachnospiraceae</taxon>
        <taxon>Blautia</taxon>
    </lineage>
</organism>
<keyword evidence="1 5" id="KW-0699">rRNA-binding</keyword>
<evidence type="ECO:0000259" key="6">
    <source>
        <dbReference type="Pfam" id="PF01386"/>
    </source>
</evidence>
<evidence type="ECO:0000256" key="2">
    <source>
        <dbReference type="ARBA" id="ARBA00022884"/>
    </source>
</evidence>
<dbReference type="PANTHER" id="PTHR33284:SF1">
    <property type="entry name" value="RIBOSOMAL PROTEIN L25_GLN-TRNA SYNTHETASE, ANTI-CODON-BINDING DOMAIN-CONTAINING PROTEIN"/>
    <property type="match status" value="1"/>
</dbReference>
<comment type="subunit">
    <text evidence="5">Part of the 50S ribosomal subunit; part of the 5S rRNA/L5/L18/L25 subcomplex. Contacts the 5S rRNA. Binds to the 5S rRNA independently of L5 and L18.</text>
</comment>
<evidence type="ECO:0000259" key="7">
    <source>
        <dbReference type="Pfam" id="PF14693"/>
    </source>
</evidence>
<dbReference type="InterPro" id="IPR020930">
    <property type="entry name" value="Ribosomal_uL5_bac-type"/>
</dbReference>
<dbReference type="PANTHER" id="PTHR33284">
    <property type="entry name" value="RIBOSOMAL PROTEIN L25/GLN-TRNA SYNTHETASE, ANTI-CODON-BINDING DOMAIN-CONTAINING PROTEIN"/>
    <property type="match status" value="1"/>
</dbReference>